<dbReference type="InterPro" id="IPR001874">
    <property type="entry name" value="DHquinase_II"/>
</dbReference>
<dbReference type="CDD" id="cd00466">
    <property type="entry name" value="DHQase_II"/>
    <property type="match status" value="1"/>
</dbReference>
<evidence type="ECO:0000256" key="5">
    <source>
        <dbReference type="PIRSR" id="PIRSR001399-2"/>
    </source>
</evidence>
<dbReference type="HAMAP" id="MF_00169">
    <property type="entry name" value="AroQ"/>
    <property type="match status" value="1"/>
</dbReference>
<dbReference type="Pfam" id="PF01220">
    <property type="entry name" value="DHquinase_II"/>
    <property type="match status" value="1"/>
</dbReference>
<feature type="site" description="Transition state stabilizer" evidence="3 6">
    <location>
        <position position="27"/>
    </location>
</feature>
<dbReference type="SUPFAM" id="SSF52304">
    <property type="entry name" value="Type II 3-dehydroquinate dehydratase"/>
    <property type="match status" value="1"/>
</dbReference>
<feature type="active site" description="Proton donor" evidence="4">
    <location>
        <position position="110"/>
    </location>
</feature>
<dbReference type="UniPathway" id="UPA00088">
    <property type="reaction ID" value="UER00178"/>
</dbReference>
<comment type="caution">
    <text evidence="3">Lacks conserved residue(s) required for the propagation of feature annotation.</text>
</comment>
<comment type="similarity">
    <text evidence="3">Belongs to the type-II 3-dehydroquinase family.</text>
</comment>
<feature type="binding site" evidence="3 5">
    <location>
        <begin position="119"/>
        <end position="120"/>
    </location>
    <ligand>
        <name>substrate</name>
    </ligand>
</feature>
<comment type="catalytic activity">
    <reaction evidence="3">
        <text>3-dehydroquinate = 3-dehydroshikimate + H2O</text>
        <dbReference type="Rhea" id="RHEA:21096"/>
        <dbReference type="ChEBI" id="CHEBI:15377"/>
        <dbReference type="ChEBI" id="CHEBI:16630"/>
        <dbReference type="ChEBI" id="CHEBI:32364"/>
        <dbReference type="EC" id="4.2.1.10"/>
    </reaction>
</comment>
<evidence type="ECO:0000256" key="4">
    <source>
        <dbReference type="PIRSR" id="PIRSR001399-1"/>
    </source>
</evidence>
<dbReference type="EMBL" id="DF196775">
    <property type="protein sequence ID" value="GAC73277.1"/>
    <property type="molecule type" value="Genomic_DNA"/>
</dbReference>
<dbReference type="Gene3D" id="3.40.50.9100">
    <property type="entry name" value="Dehydroquinase, class II"/>
    <property type="match status" value="1"/>
</dbReference>
<dbReference type="InterPro" id="IPR018509">
    <property type="entry name" value="DHquinase_II_CS"/>
</dbReference>
<gene>
    <name evidence="7" type="ORF">PANT_9c00037</name>
</gene>
<dbReference type="PANTHER" id="PTHR21272:SF3">
    <property type="entry name" value="CATABOLIC 3-DEHYDROQUINASE"/>
    <property type="match status" value="1"/>
</dbReference>
<reference evidence="8" key="1">
    <citation type="journal article" date="2013" name="Genome Announc.">
        <title>Genome sequence of the basidiomycetous yeast Pseudozyma antarctica T-34, a producer of the glycolipid biosurfactants mannosylerythritol lipids.</title>
        <authorList>
            <person name="Morita T."/>
            <person name="Koike H."/>
            <person name="Koyama Y."/>
            <person name="Hagiwara H."/>
            <person name="Ito E."/>
            <person name="Fukuoka T."/>
            <person name="Imura T."/>
            <person name="Machida M."/>
            <person name="Kitamoto D."/>
        </authorList>
    </citation>
    <scope>NUCLEOTIDE SEQUENCE [LARGE SCALE GENOMIC DNA]</scope>
    <source>
        <strain evidence="8">T-34</strain>
    </source>
</reference>
<evidence type="ECO:0000256" key="2">
    <source>
        <dbReference type="ARBA" id="ARBA00023239"/>
    </source>
</evidence>
<evidence type="ECO:0000256" key="1">
    <source>
        <dbReference type="ARBA" id="ARBA00022911"/>
    </source>
</evidence>
<evidence type="ECO:0000313" key="8">
    <source>
        <dbReference type="Proteomes" id="UP000011976"/>
    </source>
</evidence>
<sequence length="167" mass="17870">MTSEATKTKEQSILLIHGPNLNLLGTREPEKYGKETMSDIEQKAQKQCSELGLGFDAFQSNHEGALIDRIHAARADGTAAIVINAGAYTHTSVALRDALSSVPVPFIEVHVSLDFTSTISNVHARELFRHHSYLSDIAKGVIVGLGSFGYTAAISFIANKLASGGFA</sequence>
<dbReference type="PANTHER" id="PTHR21272">
    <property type="entry name" value="CATABOLIC 3-DEHYDROQUINASE"/>
    <property type="match status" value="1"/>
</dbReference>
<dbReference type="NCBIfam" id="NF003804">
    <property type="entry name" value="PRK05395.1-1"/>
    <property type="match status" value="1"/>
</dbReference>
<dbReference type="PROSITE" id="PS01029">
    <property type="entry name" value="DEHYDROQUINASE_II"/>
    <property type="match status" value="1"/>
</dbReference>
<comment type="subunit">
    <text evidence="3">Homododecamer. Adopts a ring-like structure, composed of an arrangement of two hexameric rings stacked on top of one another.</text>
</comment>
<dbReference type="NCBIfam" id="NF003807">
    <property type="entry name" value="PRK05395.1-4"/>
    <property type="match status" value="1"/>
</dbReference>
<dbReference type="Proteomes" id="UP000011976">
    <property type="component" value="Unassembled WGS sequence"/>
</dbReference>
<organism evidence="7 8">
    <name type="scientific">Pseudozyma antarctica (strain T-34)</name>
    <name type="common">Yeast</name>
    <name type="synonym">Candida antarctica</name>
    <dbReference type="NCBI Taxonomy" id="1151754"/>
    <lineage>
        <taxon>Eukaryota</taxon>
        <taxon>Fungi</taxon>
        <taxon>Dikarya</taxon>
        <taxon>Basidiomycota</taxon>
        <taxon>Ustilaginomycotina</taxon>
        <taxon>Ustilaginomycetes</taxon>
        <taxon>Ustilaginales</taxon>
        <taxon>Ustilaginaceae</taxon>
        <taxon>Moesziomyces</taxon>
    </lineage>
</organism>
<dbReference type="NCBIfam" id="NF003806">
    <property type="entry name" value="PRK05395.1-3"/>
    <property type="match status" value="1"/>
</dbReference>
<keyword evidence="1 3" id="KW-0672">Quinate metabolism</keyword>
<dbReference type="InterPro" id="IPR036441">
    <property type="entry name" value="DHquinase_II_sf"/>
</dbReference>
<evidence type="ECO:0000313" key="7">
    <source>
        <dbReference type="EMBL" id="GAC73277.1"/>
    </source>
</evidence>
<protein>
    <recommendedName>
        <fullName evidence="3">Catabolic 3-dehydroquinase</fullName>
        <shortName evidence="3">cDHQase</shortName>
        <ecNumber evidence="3">4.2.1.10</ecNumber>
    </recommendedName>
    <alternativeName>
        <fullName evidence="3">3-dehydroquinate dehydratase</fullName>
    </alternativeName>
</protein>
<name>M9ME92_PSEA3</name>
<dbReference type="GO" id="GO:0019631">
    <property type="term" value="P:quinate catabolic process"/>
    <property type="evidence" value="ECO:0007669"/>
    <property type="project" value="TreeGrafter"/>
</dbReference>
<dbReference type="PIRSF" id="PIRSF001399">
    <property type="entry name" value="DHquinase_II"/>
    <property type="match status" value="1"/>
</dbReference>
<dbReference type="STRING" id="1151754.M9ME92"/>
<evidence type="ECO:0000256" key="6">
    <source>
        <dbReference type="PIRSR" id="PIRSR001399-3"/>
    </source>
</evidence>
<accession>M9ME92</accession>
<evidence type="ECO:0000256" key="3">
    <source>
        <dbReference type="HAMAP-Rule" id="MF_03136"/>
    </source>
</evidence>
<dbReference type="GO" id="GO:0003855">
    <property type="term" value="F:3-dehydroquinate dehydratase activity"/>
    <property type="evidence" value="ECO:0007669"/>
    <property type="project" value="UniProtKB-UniRule"/>
</dbReference>
<dbReference type="OrthoDB" id="8191625at2759"/>
<dbReference type="AlphaFoldDB" id="M9ME92"/>
<feature type="binding site" evidence="3 5">
    <location>
        <position position="129"/>
    </location>
    <ligand>
        <name>substrate</name>
    </ligand>
</feature>
<feature type="binding site" evidence="3 5">
    <location>
        <position position="90"/>
    </location>
    <ligand>
        <name>substrate</name>
    </ligand>
</feature>
<feature type="binding site" evidence="3 5">
    <location>
        <position position="97"/>
    </location>
    <ligand>
        <name>substrate</name>
    </ligand>
</feature>
<dbReference type="EC" id="4.2.1.10" evidence="3"/>
<dbReference type="NCBIfam" id="TIGR01088">
    <property type="entry name" value="aroQ"/>
    <property type="match status" value="1"/>
</dbReference>
<feature type="active site" description="Proton acceptor" evidence="3 4">
    <location>
        <position position="32"/>
    </location>
</feature>
<dbReference type="NCBIfam" id="NF003805">
    <property type="entry name" value="PRK05395.1-2"/>
    <property type="match status" value="1"/>
</dbReference>
<feature type="binding site" evidence="3 5">
    <location>
        <position position="84"/>
    </location>
    <ligand>
        <name>substrate</name>
    </ligand>
</feature>
<comment type="pathway">
    <text evidence="3">Aromatic compound metabolism; 3,4-dihydroxybenzoate biosynthesis; 3,4-dihydroxybenzoate from 3-dehydroquinate: step 1/2.</text>
</comment>
<dbReference type="GO" id="GO:0046279">
    <property type="term" value="P:3,4-dihydroxybenzoate biosynthetic process"/>
    <property type="evidence" value="ECO:0007669"/>
    <property type="project" value="UniProtKB-UniRule"/>
</dbReference>
<keyword evidence="2 3" id="KW-0456">Lyase</keyword>
<comment type="function">
    <text evidence="3">Is involved in the catabolism of quinate. Allows the utilization of quinate as carbon source via the beta-ketoadipate pathway.</text>
</comment>
<proteinExistence type="inferred from homology"/>